<dbReference type="InterPro" id="IPR020449">
    <property type="entry name" value="Tscrpt_reg_AraC-type_HTH"/>
</dbReference>
<keyword evidence="2 5" id="KW-0238">DNA-binding</keyword>
<evidence type="ECO:0000256" key="3">
    <source>
        <dbReference type="ARBA" id="ARBA00023163"/>
    </source>
</evidence>
<dbReference type="AlphaFoldDB" id="A0A4R3N1P8"/>
<keyword evidence="6" id="KW-1185">Reference proteome</keyword>
<dbReference type="InterPro" id="IPR018060">
    <property type="entry name" value="HTH_AraC"/>
</dbReference>
<gene>
    <name evidence="5" type="ORF">EDC35_103109</name>
</gene>
<dbReference type="InterPro" id="IPR050204">
    <property type="entry name" value="AraC_XylS_family_regulators"/>
</dbReference>
<dbReference type="EMBL" id="SMAO01000003">
    <property type="protein sequence ID" value="TCT22011.1"/>
    <property type="molecule type" value="Genomic_DNA"/>
</dbReference>
<dbReference type="Gene3D" id="1.10.10.60">
    <property type="entry name" value="Homeodomain-like"/>
    <property type="match status" value="1"/>
</dbReference>
<sequence>MQRLTTSTSAAPTLSCVSLGCDARALPSPRPCSLSYALRQGLARRSLPQIESAHPPHAVRSRTIGRIEMMEATGGALSIDTQGCLARAQVSALIQIEGRATASQGERTAEIGPGGLCLIRSGRPLELQFESPFRIVLIEAPEEEIADRFPLWRAAMLVPIQGRGGVPAIFRDAVSSLRRWQDSLNGTGSDGLADALINLMGALVCFAAPIAPHHARQSLHQKDRIKQVVQLNLRDPDLDVDRIAAFTGIPPRRIHRLFADEGMSLMRWVWAQRLEQCYRELMQDSAGGRSIGDIAYTWGFNDQAHFSRAFRKRFGISPREARRQSHLEIA</sequence>
<dbReference type="InterPro" id="IPR009057">
    <property type="entry name" value="Homeodomain-like_sf"/>
</dbReference>
<protein>
    <submittedName>
        <fullName evidence="5">AraC-like DNA-binding protein</fullName>
    </submittedName>
</protein>
<keyword evidence="1" id="KW-0805">Transcription regulation</keyword>
<keyword evidence="3" id="KW-0804">Transcription</keyword>
<dbReference type="Pfam" id="PF14525">
    <property type="entry name" value="AraC_binding_2"/>
    <property type="match status" value="1"/>
</dbReference>
<evidence type="ECO:0000256" key="2">
    <source>
        <dbReference type="ARBA" id="ARBA00023125"/>
    </source>
</evidence>
<evidence type="ECO:0000259" key="4">
    <source>
        <dbReference type="PROSITE" id="PS01124"/>
    </source>
</evidence>
<dbReference type="OrthoDB" id="2547276at2"/>
<dbReference type="GO" id="GO:0043565">
    <property type="term" value="F:sequence-specific DNA binding"/>
    <property type="evidence" value="ECO:0007669"/>
    <property type="project" value="InterPro"/>
</dbReference>
<dbReference type="PANTHER" id="PTHR46796:SF6">
    <property type="entry name" value="ARAC SUBFAMILY"/>
    <property type="match status" value="1"/>
</dbReference>
<dbReference type="SUPFAM" id="SSF46689">
    <property type="entry name" value="Homeodomain-like"/>
    <property type="match status" value="1"/>
</dbReference>
<evidence type="ECO:0000313" key="5">
    <source>
        <dbReference type="EMBL" id="TCT22011.1"/>
    </source>
</evidence>
<dbReference type="RefSeq" id="WP_132976422.1">
    <property type="nucleotide sequence ID" value="NZ_SMAO01000003.1"/>
</dbReference>
<reference evidence="5 6" key="1">
    <citation type="submission" date="2019-03" db="EMBL/GenBank/DDBJ databases">
        <title>Genomic Encyclopedia of Type Strains, Phase IV (KMG-IV): sequencing the most valuable type-strain genomes for metagenomic binning, comparative biology and taxonomic classification.</title>
        <authorList>
            <person name="Goeker M."/>
        </authorList>
    </citation>
    <scope>NUCLEOTIDE SEQUENCE [LARGE SCALE GENOMIC DNA]</scope>
    <source>
        <strain evidence="5 6">DSM 13587</strain>
    </source>
</reference>
<dbReference type="PANTHER" id="PTHR46796">
    <property type="entry name" value="HTH-TYPE TRANSCRIPTIONAL ACTIVATOR RHAS-RELATED"/>
    <property type="match status" value="1"/>
</dbReference>
<dbReference type="GO" id="GO:0003700">
    <property type="term" value="F:DNA-binding transcription factor activity"/>
    <property type="evidence" value="ECO:0007669"/>
    <property type="project" value="InterPro"/>
</dbReference>
<dbReference type="PRINTS" id="PR00032">
    <property type="entry name" value="HTHARAC"/>
</dbReference>
<comment type="caution">
    <text evidence="5">The sequence shown here is derived from an EMBL/GenBank/DDBJ whole genome shotgun (WGS) entry which is preliminary data.</text>
</comment>
<dbReference type="SMART" id="SM00342">
    <property type="entry name" value="HTH_ARAC"/>
    <property type="match status" value="1"/>
</dbReference>
<organism evidence="5 6">
    <name type="scientific">Thiobaca trueperi</name>
    <dbReference type="NCBI Taxonomy" id="127458"/>
    <lineage>
        <taxon>Bacteria</taxon>
        <taxon>Pseudomonadati</taxon>
        <taxon>Pseudomonadota</taxon>
        <taxon>Gammaproteobacteria</taxon>
        <taxon>Chromatiales</taxon>
        <taxon>Chromatiaceae</taxon>
        <taxon>Thiobaca</taxon>
    </lineage>
</organism>
<name>A0A4R3N1P8_9GAMM</name>
<feature type="domain" description="HTH araC/xylS-type" evidence="4">
    <location>
        <begin position="223"/>
        <end position="324"/>
    </location>
</feature>
<evidence type="ECO:0000256" key="1">
    <source>
        <dbReference type="ARBA" id="ARBA00023015"/>
    </source>
</evidence>
<dbReference type="PROSITE" id="PS51257">
    <property type="entry name" value="PROKAR_LIPOPROTEIN"/>
    <property type="match status" value="1"/>
</dbReference>
<dbReference type="Proteomes" id="UP000295717">
    <property type="component" value="Unassembled WGS sequence"/>
</dbReference>
<evidence type="ECO:0000313" key="6">
    <source>
        <dbReference type="Proteomes" id="UP000295717"/>
    </source>
</evidence>
<proteinExistence type="predicted"/>
<dbReference type="InterPro" id="IPR035418">
    <property type="entry name" value="AraC-bd_2"/>
</dbReference>
<dbReference type="Pfam" id="PF12833">
    <property type="entry name" value="HTH_18"/>
    <property type="match status" value="1"/>
</dbReference>
<accession>A0A4R3N1P8</accession>
<dbReference type="PROSITE" id="PS01124">
    <property type="entry name" value="HTH_ARAC_FAMILY_2"/>
    <property type="match status" value="1"/>
</dbReference>